<dbReference type="PRINTS" id="PR00705">
    <property type="entry name" value="PAPAIN"/>
</dbReference>
<protein>
    <submittedName>
        <fullName evidence="9">CTSL</fullName>
    </submittedName>
</protein>
<dbReference type="PANTHER" id="PTHR12411">
    <property type="entry name" value="CYSTEINE PROTEASE FAMILY C1-RELATED"/>
    <property type="match status" value="1"/>
</dbReference>
<keyword evidence="3" id="KW-0378">Hydrolase</keyword>
<reference evidence="9 10" key="1">
    <citation type="submission" date="2022-01" db="EMBL/GenBank/DDBJ databases">
        <title>A chromosomal length assembly of Cordylochernes scorpioides.</title>
        <authorList>
            <person name="Zeh D."/>
            <person name="Zeh J."/>
        </authorList>
    </citation>
    <scope>NUCLEOTIDE SEQUENCE [LARGE SCALE GENOMIC DNA]</scope>
    <source>
        <strain evidence="9">IN4F17</strain>
        <tissue evidence="9">Whole Body</tissue>
    </source>
</reference>
<evidence type="ECO:0000313" key="10">
    <source>
        <dbReference type="Proteomes" id="UP001235939"/>
    </source>
</evidence>
<keyword evidence="5" id="KW-0865">Zymogen</keyword>
<feature type="domain" description="Peptidase C1A papain C-terminal" evidence="7">
    <location>
        <begin position="83"/>
        <end position="249"/>
    </location>
</feature>
<evidence type="ECO:0000259" key="8">
    <source>
        <dbReference type="SMART" id="SM00848"/>
    </source>
</evidence>
<keyword evidence="6" id="KW-1015">Disulfide bond</keyword>
<dbReference type="PROSITE" id="PS00139">
    <property type="entry name" value="THIOL_PROTEASE_CYS"/>
    <property type="match status" value="1"/>
</dbReference>
<dbReference type="CDD" id="cd02248">
    <property type="entry name" value="Peptidase_C1A"/>
    <property type="match status" value="1"/>
</dbReference>
<keyword evidence="10" id="KW-1185">Reference proteome</keyword>
<keyword evidence="4" id="KW-0788">Thiol protease</keyword>
<sequence>MQELHGKNYQGLEDQVRKAISEEKLKKIVQHNLEYDLGMQSYYLGINKYSDWSSQEFTKHMSRLIVSEDRTMDLYDPSGDMELPSSLDWRSKGYVTGVKDQGDCGSCWAFSTTGALEGQHYRKSGKLVSLSEQNLKDDCHYNKSNIGATCKDYKEINQDEESLKQALAAVGQISIGIDAGGVYNNPDCGNDIRSQNHGVLLVGYGQENGIDYWLVKNSWTEWWGEKGYIKMSRNKNNQCGIATYATYPIV</sequence>
<dbReference type="SMART" id="SM00645">
    <property type="entry name" value="Pept_C1"/>
    <property type="match status" value="1"/>
</dbReference>
<dbReference type="Pfam" id="PF08246">
    <property type="entry name" value="Inhibitor_I29"/>
    <property type="match status" value="1"/>
</dbReference>
<dbReference type="InterPro" id="IPR013128">
    <property type="entry name" value="Peptidase_C1A"/>
</dbReference>
<dbReference type="InterPro" id="IPR039417">
    <property type="entry name" value="Peptidase_C1A_papain-like"/>
</dbReference>
<dbReference type="Gene3D" id="1.10.287.2250">
    <property type="match status" value="1"/>
</dbReference>
<dbReference type="SMART" id="SM00848">
    <property type="entry name" value="Inhibitor_I29"/>
    <property type="match status" value="1"/>
</dbReference>
<evidence type="ECO:0000256" key="2">
    <source>
        <dbReference type="ARBA" id="ARBA00022670"/>
    </source>
</evidence>
<evidence type="ECO:0000259" key="7">
    <source>
        <dbReference type="SMART" id="SM00645"/>
    </source>
</evidence>
<dbReference type="InterPro" id="IPR038765">
    <property type="entry name" value="Papain-like_cys_pep_sf"/>
</dbReference>
<evidence type="ECO:0000256" key="6">
    <source>
        <dbReference type="ARBA" id="ARBA00023157"/>
    </source>
</evidence>
<feature type="domain" description="Cathepsin propeptide inhibitor" evidence="8">
    <location>
        <begin position="2"/>
        <end position="57"/>
    </location>
</feature>
<comment type="similarity">
    <text evidence="1">Belongs to the peptidase C1 family.</text>
</comment>
<gene>
    <name evidence="9" type="ORF">LAZ67_1002916</name>
</gene>
<evidence type="ECO:0000256" key="3">
    <source>
        <dbReference type="ARBA" id="ARBA00022801"/>
    </source>
</evidence>
<organism evidence="9 10">
    <name type="scientific">Cordylochernes scorpioides</name>
    <dbReference type="NCBI Taxonomy" id="51811"/>
    <lineage>
        <taxon>Eukaryota</taxon>
        <taxon>Metazoa</taxon>
        <taxon>Ecdysozoa</taxon>
        <taxon>Arthropoda</taxon>
        <taxon>Chelicerata</taxon>
        <taxon>Arachnida</taxon>
        <taxon>Pseudoscorpiones</taxon>
        <taxon>Cheliferoidea</taxon>
        <taxon>Chernetidae</taxon>
        <taxon>Cordylochernes</taxon>
    </lineage>
</organism>
<evidence type="ECO:0000256" key="5">
    <source>
        <dbReference type="ARBA" id="ARBA00023145"/>
    </source>
</evidence>
<keyword evidence="2" id="KW-0645">Protease</keyword>
<evidence type="ECO:0000313" key="9">
    <source>
        <dbReference type="EMBL" id="UYV60955.1"/>
    </source>
</evidence>
<dbReference type="Gene3D" id="3.90.70.10">
    <property type="entry name" value="Cysteine proteinases"/>
    <property type="match status" value="2"/>
</dbReference>
<dbReference type="InterPro" id="IPR025661">
    <property type="entry name" value="Pept_asp_AS"/>
</dbReference>
<name>A0ABY6JXI8_9ARAC</name>
<dbReference type="Proteomes" id="UP001235939">
    <property type="component" value="Chromosome 01"/>
</dbReference>
<dbReference type="InterPro" id="IPR013201">
    <property type="entry name" value="Prot_inhib_I29"/>
</dbReference>
<dbReference type="InterPro" id="IPR000169">
    <property type="entry name" value="Pept_cys_AS"/>
</dbReference>
<dbReference type="EMBL" id="CP092863">
    <property type="protein sequence ID" value="UYV60955.1"/>
    <property type="molecule type" value="Genomic_DNA"/>
</dbReference>
<evidence type="ECO:0000256" key="4">
    <source>
        <dbReference type="ARBA" id="ARBA00022807"/>
    </source>
</evidence>
<dbReference type="PROSITE" id="PS00640">
    <property type="entry name" value="THIOL_PROTEASE_ASN"/>
    <property type="match status" value="1"/>
</dbReference>
<dbReference type="InterPro" id="IPR000668">
    <property type="entry name" value="Peptidase_C1A_C"/>
</dbReference>
<dbReference type="SUPFAM" id="SSF54001">
    <property type="entry name" value="Cysteine proteinases"/>
    <property type="match status" value="1"/>
</dbReference>
<accession>A0ABY6JXI8</accession>
<proteinExistence type="inferred from homology"/>
<dbReference type="Pfam" id="PF00112">
    <property type="entry name" value="Peptidase_C1"/>
    <property type="match status" value="2"/>
</dbReference>
<evidence type="ECO:0000256" key="1">
    <source>
        <dbReference type="ARBA" id="ARBA00008455"/>
    </source>
</evidence>